<dbReference type="GO" id="GO:0003684">
    <property type="term" value="F:damaged DNA binding"/>
    <property type="evidence" value="ECO:0007669"/>
    <property type="project" value="InterPro"/>
</dbReference>
<comment type="similarity">
    <text evidence="1">Belongs to the type-1 OGG1 family.</text>
</comment>
<keyword evidence="4" id="KW-0378">Hydrolase</keyword>
<dbReference type="Pfam" id="PF07934">
    <property type="entry name" value="OGG_N"/>
    <property type="match status" value="1"/>
</dbReference>
<dbReference type="GO" id="GO:0140078">
    <property type="term" value="F:class I DNA-(apurinic or apyrimidinic site) endonuclease activity"/>
    <property type="evidence" value="ECO:0007669"/>
    <property type="project" value="UniProtKB-EC"/>
</dbReference>
<dbReference type="GO" id="GO:0006284">
    <property type="term" value="P:base-excision repair"/>
    <property type="evidence" value="ECO:0007669"/>
    <property type="project" value="InterPro"/>
</dbReference>
<evidence type="ECO:0000256" key="8">
    <source>
        <dbReference type="ARBA" id="ARBA00023295"/>
    </source>
</evidence>
<protein>
    <recommendedName>
        <fullName evidence="2">DNA-(apurinic or apyrimidinic site) lyase</fullName>
        <ecNumber evidence="2">4.2.99.18</ecNumber>
    </recommendedName>
</protein>
<dbReference type="PANTHER" id="PTHR10242:SF2">
    <property type="entry name" value="N-GLYCOSYLASE_DNA LYASE"/>
    <property type="match status" value="1"/>
</dbReference>
<keyword evidence="6" id="KW-0456">Lyase</keyword>
<feature type="domain" description="HhH-GPD" evidence="10">
    <location>
        <begin position="117"/>
        <end position="283"/>
    </location>
</feature>
<evidence type="ECO:0000256" key="1">
    <source>
        <dbReference type="ARBA" id="ARBA00010679"/>
    </source>
</evidence>
<dbReference type="InterPro" id="IPR011257">
    <property type="entry name" value="DNA_glycosylase"/>
</dbReference>
<organism evidence="11 12">
    <name type="scientific">Methanochimaera problematica</name>
    <dbReference type="NCBI Taxonomy" id="2609417"/>
    <lineage>
        <taxon>Archaea</taxon>
        <taxon>Methanobacteriati</taxon>
        <taxon>Methanobacteriota</taxon>
        <taxon>Stenosarchaea group</taxon>
        <taxon>Methanomicrobia</taxon>
        <taxon>Methanomicrobiales</taxon>
        <taxon>Methanomicrobiaceae</taxon>
        <taxon>Methanochimaera</taxon>
    </lineage>
</organism>
<dbReference type="Gene3D" id="1.10.1670.10">
    <property type="entry name" value="Helix-hairpin-Helix base-excision DNA repair enzymes (C-terminal)"/>
    <property type="match status" value="1"/>
</dbReference>
<evidence type="ECO:0000256" key="3">
    <source>
        <dbReference type="ARBA" id="ARBA00022763"/>
    </source>
</evidence>
<evidence type="ECO:0000256" key="2">
    <source>
        <dbReference type="ARBA" id="ARBA00012720"/>
    </source>
</evidence>
<comment type="catalytic activity">
    <reaction evidence="9">
        <text>2'-deoxyribonucleotide-(2'-deoxyribose 5'-phosphate)-2'-deoxyribonucleotide-DNA = a 3'-end 2'-deoxyribonucleotide-(2,3-dehydro-2,3-deoxyribose 5'-phosphate)-DNA + a 5'-end 5'-phospho-2'-deoxyribonucleoside-DNA + H(+)</text>
        <dbReference type="Rhea" id="RHEA:66592"/>
        <dbReference type="Rhea" id="RHEA-COMP:13180"/>
        <dbReference type="Rhea" id="RHEA-COMP:16897"/>
        <dbReference type="Rhea" id="RHEA-COMP:17067"/>
        <dbReference type="ChEBI" id="CHEBI:15378"/>
        <dbReference type="ChEBI" id="CHEBI:136412"/>
        <dbReference type="ChEBI" id="CHEBI:157695"/>
        <dbReference type="ChEBI" id="CHEBI:167181"/>
        <dbReference type="EC" id="4.2.99.18"/>
    </reaction>
</comment>
<evidence type="ECO:0000256" key="6">
    <source>
        <dbReference type="ARBA" id="ARBA00023239"/>
    </source>
</evidence>
<dbReference type="RefSeq" id="WP_317137315.1">
    <property type="nucleotide sequence ID" value="NZ_CP043875.1"/>
</dbReference>
<evidence type="ECO:0000313" key="12">
    <source>
        <dbReference type="Proteomes" id="UP001301797"/>
    </source>
</evidence>
<dbReference type="EMBL" id="CP043875">
    <property type="protein sequence ID" value="WOF15741.1"/>
    <property type="molecule type" value="Genomic_DNA"/>
</dbReference>
<dbReference type="KEGG" id="mefw:F1737_03060"/>
<evidence type="ECO:0000259" key="10">
    <source>
        <dbReference type="SMART" id="SM00478"/>
    </source>
</evidence>
<evidence type="ECO:0000313" key="11">
    <source>
        <dbReference type="EMBL" id="WOF15741.1"/>
    </source>
</evidence>
<evidence type="ECO:0000256" key="7">
    <source>
        <dbReference type="ARBA" id="ARBA00023268"/>
    </source>
</evidence>
<dbReference type="InterPro" id="IPR023170">
    <property type="entry name" value="HhH_base_excis_C"/>
</dbReference>
<proteinExistence type="inferred from homology"/>
<name>A0AA97FE17_9EURY</name>
<dbReference type="InterPro" id="IPR012904">
    <property type="entry name" value="OGG_N"/>
</dbReference>
<dbReference type="SUPFAM" id="SSF55945">
    <property type="entry name" value="TATA-box binding protein-like"/>
    <property type="match status" value="1"/>
</dbReference>
<sequence>MAKHTTIELNDDQPFNLDLTLSCGQAPRWYKGNGWWYGIVRDSVLKIKQDENKILFIGSDEEFIRDYFCLDFDLDPVYSKLKQDPYAKDACDFGKGLRLVNQDPWECMIFQMTVNRIRTKSRCDRITRISDKIGKKIIFEGKEYSIFPRPKEITDAGLSALKSCNIGYFADNILFAAEKVGDNPDWEEKIKKMSYQNAVFYLTSFKGIKYRVAEWILLFSFQKYEAFPVDAHIREIFIKNYLKGHYFGKLNDEKVDDAIRDIARVNFGQYAGYALEYLFNYEIIQNSGNR</sequence>
<evidence type="ECO:0000256" key="4">
    <source>
        <dbReference type="ARBA" id="ARBA00022801"/>
    </source>
</evidence>
<dbReference type="InterPro" id="IPR003265">
    <property type="entry name" value="HhH-GPD_domain"/>
</dbReference>
<keyword evidence="7" id="KW-0511">Multifunctional enzyme</keyword>
<dbReference type="SUPFAM" id="SSF48150">
    <property type="entry name" value="DNA-glycosylase"/>
    <property type="match status" value="1"/>
</dbReference>
<keyword evidence="8" id="KW-0326">Glycosidase</keyword>
<evidence type="ECO:0000256" key="9">
    <source>
        <dbReference type="ARBA" id="ARBA00044632"/>
    </source>
</evidence>
<dbReference type="GeneID" id="85229115"/>
<dbReference type="GO" id="GO:0006289">
    <property type="term" value="P:nucleotide-excision repair"/>
    <property type="evidence" value="ECO:0007669"/>
    <property type="project" value="InterPro"/>
</dbReference>
<dbReference type="EC" id="4.2.99.18" evidence="2"/>
<keyword evidence="3" id="KW-0227">DNA damage</keyword>
<reference evidence="11 12" key="1">
    <citation type="submission" date="2019-09" db="EMBL/GenBank/DDBJ databases">
        <title>The complete genome of Methanoplanus sp. FWC-SCC4.</title>
        <authorList>
            <person name="Chen S.-C."/>
            <person name="Zhou Y.-Z."/>
            <person name="Lai M.-C."/>
        </authorList>
    </citation>
    <scope>NUCLEOTIDE SEQUENCE [LARGE SCALE GENOMIC DNA]</scope>
    <source>
        <strain evidence="11 12">FWC-SCC4</strain>
    </source>
</reference>
<dbReference type="Gene3D" id="1.10.340.30">
    <property type="entry name" value="Hypothetical protein, domain 2"/>
    <property type="match status" value="1"/>
</dbReference>
<gene>
    <name evidence="11" type="ORF">F1737_03060</name>
</gene>
<dbReference type="AlphaFoldDB" id="A0AA97FE17"/>
<dbReference type="PANTHER" id="PTHR10242">
    <property type="entry name" value="8-OXOGUANINE DNA GLYCOSYLASE"/>
    <property type="match status" value="1"/>
</dbReference>
<dbReference type="InterPro" id="IPR052054">
    <property type="entry name" value="Oxidative_DNA_repair_enzyme"/>
</dbReference>
<dbReference type="SMART" id="SM00478">
    <property type="entry name" value="ENDO3c"/>
    <property type="match status" value="1"/>
</dbReference>
<dbReference type="Proteomes" id="UP001301797">
    <property type="component" value="Chromosome"/>
</dbReference>
<accession>A0AA97FE17</accession>
<keyword evidence="5" id="KW-0234">DNA repair</keyword>
<dbReference type="Gene3D" id="3.30.310.260">
    <property type="match status" value="1"/>
</dbReference>
<dbReference type="GO" id="GO:0008534">
    <property type="term" value="F:oxidized purine nucleobase lesion DNA N-glycosylase activity"/>
    <property type="evidence" value="ECO:0007669"/>
    <property type="project" value="InterPro"/>
</dbReference>
<keyword evidence="12" id="KW-1185">Reference proteome</keyword>
<evidence type="ECO:0000256" key="5">
    <source>
        <dbReference type="ARBA" id="ARBA00023204"/>
    </source>
</evidence>